<dbReference type="Proteomes" id="UP001268896">
    <property type="component" value="Unassembled WGS sequence"/>
</dbReference>
<dbReference type="EMBL" id="JARQDV010000002">
    <property type="protein sequence ID" value="MDT2964190.1"/>
    <property type="molecule type" value="Genomic_DNA"/>
</dbReference>
<feature type="transmembrane region" description="Helical" evidence="3">
    <location>
        <begin position="131"/>
        <end position="149"/>
    </location>
</feature>
<dbReference type="GO" id="GO:0016020">
    <property type="term" value="C:membrane"/>
    <property type="evidence" value="ECO:0007669"/>
    <property type="project" value="InterPro"/>
</dbReference>
<dbReference type="PANTHER" id="PTHR37815">
    <property type="entry name" value="UPF0397 PROTEIN BC_2624-RELATED"/>
    <property type="match status" value="1"/>
</dbReference>
<gene>
    <name evidence="4" type="ORF">P7I32_06185</name>
</gene>
<evidence type="ECO:0000256" key="3">
    <source>
        <dbReference type="SAM" id="Phobius"/>
    </source>
</evidence>
<reference evidence="4" key="1">
    <citation type="submission" date="2023-03" db="EMBL/GenBank/DDBJ databases">
        <authorList>
            <person name="Shen W."/>
            <person name="Cai J."/>
        </authorList>
    </citation>
    <scope>NUCLEOTIDE SEQUENCE</scope>
    <source>
        <strain evidence="4">K72-2</strain>
    </source>
</reference>
<accession>A0AAW8UJT6</accession>
<name>A0AAW8UJT6_ENTCA</name>
<organism evidence="4 5">
    <name type="scientific">Enterococcus casseliflavus</name>
    <name type="common">Enterococcus flavescens</name>
    <dbReference type="NCBI Taxonomy" id="37734"/>
    <lineage>
        <taxon>Bacteria</taxon>
        <taxon>Bacillati</taxon>
        <taxon>Bacillota</taxon>
        <taxon>Bacilli</taxon>
        <taxon>Lactobacillales</taxon>
        <taxon>Enterococcaceae</taxon>
        <taxon>Enterococcus</taxon>
    </lineage>
</organism>
<keyword evidence="1 3" id="KW-0812">Transmembrane</keyword>
<dbReference type="Gene3D" id="1.10.1760.20">
    <property type="match status" value="1"/>
</dbReference>
<dbReference type="InterPro" id="IPR009825">
    <property type="entry name" value="ECF_substrate-spec-like"/>
</dbReference>
<evidence type="ECO:0000256" key="1">
    <source>
        <dbReference type="ARBA" id="ARBA00022692"/>
    </source>
</evidence>
<evidence type="ECO:0000313" key="5">
    <source>
        <dbReference type="Proteomes" id="UP001268896"/>
    </source>
</evidence>
<evidence type="ECO:0000256" key="2">
    <source>
        <dbReference type="ARBA" id="ARBA00022989"/>
    </source>
</evidence>
<dbReference type="RefSeq" id="WP_311903742.1">
    <property type="nucleotide sequence ID" value="NZ_JARQDV010000002.1"/>
</dbReference>
<keyword evidence="2 3" id="KW-1133">Transmembrane helix</keyword>
<feature type="transmembrane region" description="Helical" evidence="3">
    <location>
        <begin position="39"/>
        <end position="64"/>
    </location>
</feature>
<keyword evidence="3" id="KW-0472">Membrane</keyword>
<protein>
    <submittedName>
        <fullName evidence="4">ECF transporter S component</fullName>
    </submittedName>
</protein>
<feature type="transmembrane region" description="Helical" evidence="3">
    <location>
        <begin position="6"/>
        <end position="27"/>
    </location>
</feature>
<dbReference type="PANTHER" id="PTHR37815:SF3">
    <property type="entry name" value="UPF0397 PROTEIN SPR0429"/>
    <property type="match status" value="1"/>
</dbReference>
<dbReference type="Pfam" id="PF07155">
    <property type="entry name" value="ECF-ribofla_trS"/>
    <property type="match status" value="1"/>
</dbReference>
<feature type="transmembrane region" description="Helical" evidence="3">
    <location>
        <begin position="96"/>
        <end position="125"/>
    </location>
</feature>
<comment type="caution">
    <text evidence="4">The sequence shown here is derived from an EMBL/GenBank/DDBJ whole genome shotgun (WGS) entry which is preliminary data.</text>
</comment>
<dbReference type="AlphaFoldDB" id="A0AAW8UJT6"/>
<evidence type="ECO:0000313" key="4">
    <source>
        <dbReference type="EMBL" id="MDT2964190.1"/>
    </source>
</evidence>
<proteinExistence type="predicted"/>
<feature type="transmembrane region" description="Helical" evidence="3">
    <location>
        <begin position="70"/>
        <end position="89"/>
    </location>
</feature>
<sequence length="159" mass="16742">MKVRNLTTIAMLTALTCALSLTFIIPVQQTKGFVTLCEAGIYISALLFGPSAGAFVGGMSGGIIDFLSGYPEWAFFSIVIHGVQGWIVGRMSHRPLAAVIVGSLIMIAGYAAATVLLFGLGAGIASIPSNLIQTVFGSIVALPLTHALRRTKKFSLNER</sequence>